<dbReference type="RefSeq" id="WP_171608455.1">
    <property type="nucleotide sequence ID" value="NZ_WHPF01000009.1"/>
</dbReference>
<name>A0A8J8FK49_9BACT</name>
<organism evidence="1 2">
    <name type="scientific">Limnovirga soli</name>
    <dbReference type="NCBI Taxonomy" id="2656915"/>
    <lineage>
        <taxon>Bacteria</taxon>
        <taxon>Pseudomonadati</taxon>
        <taxon>Bacteroidota</taxon>
        <taxon>Chitinophagia</taxon>
        <taxon>Chitinophagales</taxon>
        <taxon>Chitinophagaceae</taxon>
        <taxon>Limnovirga</taxon>
    </lineage>
</organism>
<protein>
    <submittedName>
        <fullName evidence="1">Uncharacterized protein</fullName>
    </submittedName>
</protein>
<keyword evidence="2" id="KW-1185">Reference proteome</keyword>
<comment type="caution">
    <text evidence="1">The sequence shown here is derived from an EMBL/GenBank/DDBJ whole genome shotgun (WGS) entry which is preliminary data.</text>
</comment>
<accession>A0A8J8FK49</accession>
<reference evidence="1" key="1">
    <citation type="submission" date="2019-10" db="EMBL/GenBank/DDBJ databases">
        <title>Draft genome sequence of Panacibacter sp. KCS-6.</title>
        <authorList>
            <person name="Yim K.J."/>
        </authorList>
    </citation>
    <scope>NUCLEOTIDE SEQUENCE</scope>
    <source>
        <strain evidence="1">KCS-6</strain>
    </source>
</reference>
<evidence type="ECO:0000313" key="2">
    <source>
        <dbReference type="Proteomes" id="UP000598971"/>
    </source>
</evidence>
<sequence>MEDAGLEPLLSLLSIGRPFHNKEYGNDDVSLFFVVNCLPFEAKLRYHFDKKEKALYWDILLDYQEVKTAPIERKQVILANSIINSFDILDKYKKLHLDKQKIQQSAKEYFIELGWI</sequence>
<dbReference type="AlphaFoldDB" id="A0A8J8FK49"/>
<gene>
    <name evidence="1" type="ORF">GD597_13665</name>
</gene>
<dbReference type="Proteomes" id="UP000598971">
    <property type="component" value="Unassembled WGS sequence"/>
</dbReference>
<dbReference type="EMBL" id="WHPF01000009">
    <property type="protein sequence ID" value="NNV56514.1"/>
    <property type="molecule type" value="Genomic_DNA"/>
</dbReference>
<proteinExistence type="predicted"/>
<evidence type="ECO:0000313" key="1">
    <source>
        <dbReference type="EMBL" id="NNV56514.1"/>
    </source>
</evidence>